<proteinExistence type="predicted"/>
<dbReference type="AlphaFoldDB" id="A0A4P7NYW3"/>
<evidence type="ECO:0000313" key="1">
    <source>
        <dbReference type="EMBL" id="QBZ83001.1"/>
    </source>
</evidence>
<dbReference type="RefSeq" id="WP_135795661.1">
    <property type="nucleotide sequence ID" value="NZ_CP032096.1"/>
</dbReference>
<dbReference type="SUPFAM" id="SSF117396">
    <property type="entry name" value="TM1631-like"/>
    <property type="match status" value="1"/>
</dbReference>
<dbReference type="Gene3D" id="3.20.20.410">
    <property type="entry name" value="Protein of unknown function UPF0759"/>
    <property type="match status" value="1"/>
</dbReference>
<protein>
    <recommendedName>
        <fullName evidence="3">DUF72 domain-containing protein</fullName>
    </recommendedName>
</protein>
<accession>A0A4P7NYW3</accession>
<gene>
    <name evidence="1" type="ORF">GHNINEIG_01042</name>
</gene>
<dbReference type="InterPro" id="IPR036520">
    <property type="entry name" value="UPF0759_sf"/>
</dbReference>
<evidence type="ECO:0000313" key="2">
    <source>
        <dbReference type="Proteomes" id="UP000296201"/>
    </source>
</evidence>
<evidence type="ECO:0008006" key="3">
    <source>
        <dbReference type="Google" id="ProtNLM"/>
    </source>
</evidence>
<name>A0A4P7NYW3_9GAMM</name>
<reference evidence="1 2" key="1">
    <citation type="submission" date="2018-08" db="EMBL/GenBank/DDBJ databases">
        <title>Horizontal acquisition of hydrogen conversion ability and other habitat adaptations in Hydrogenovibrio crunogenus strains.</title>
        <authorList>
            <person name="Gonnella G."/>
            <person name="Adam N."/>
            <person name="Perner M."/>
        </authorList>
    </citation>
    <scope>NUCLEOTIDE SEQUENCE [LARGE SCALE GENOMIC DNA]</scope>
    <source>
        <strain evidence="1 2">SP-41</strain>
    </source>
</reference>
<dbReference type="EMBL" id="CP032096">
    <property type="protein sequence ID" value="QBZ83001.1"/>
    <property type="molecule type" value="Genomic_DNA"/>
</dbReference>
<sequence>MDNLIIGTQGWESESWLDSFYQEDMPEDWRLDYYSNFFECVLVEESVWRSWSEEMLEELADMLEGESFWFYLEVVSEFNEQSVHQLQKIKQILQDQASGIILKNINQELPENLKGYTVTLVSKTAKKSGWCWEYEGVYVSGEPVGFVEKLNADGKVQSSMLKQFMQSLPNELNGAPFFVGGEKIDIDQVKNLKIVGEIMGY</sequence>
<keyword evidence="2" id="KW-1185">Reference proteome</keyword>
<dbReference type="OrthoDB" id="9780310at2"/>
<organism evidence="1 2">
    <name type="scientific">Hydrogenovibrio crunogenus</name>
    <dbReference type="NCBI Taxonomy" id="39765"/>
    <lineage>
        <taxon>Bacteria</taxon>
        <taxon>Pseudomonadati</taxon>
        <taxon>Pseudomonadota</taxon>
        <taxon>Gammaproteobacteria</taxon>
        <taxon>Thiotrichales</taxon>
        <taxon>Piscirickettsiaceae</taxon>
        <taxon>Hydrogenovibrio</taxon>
    </lineage>
</organism>
<dbReference type="Proteomes" id="UP000296201">
    <property type="component" value="Chromosome"/>
</dbReference>